<feature type="transmembrane region" description="Helical" evidence="5">
    <location>
        <begin position="137"/>
        <end position="158"/>
    </location>
</feature>
<evidence type="ECO:0000256" key="3">
    <source>
        <dbReference type="ARBA" id="ARBA00022989"/>
    </source>
</evidence>
<dbReference type="OrthoDB" id="1117213at2"/>
<protein>
    <submittedName>
        <fullName evidence="7">DMT family transporter</fullName>
    </submittedName>
</protein>
<dbReference type="RefSeq" id="WP_139515160.1">
    <property type="nucleotide sequence ID" value="NZ_CP040896.1"/>
</dbReference>
<proteinExistence type="predicted"/>
<dbReference type="Pfam" id="PF00892">
    <property type="entry name" value="EamA"/>
    <property type="match status" value="2"/>
</dbReference>
<evidence type="ECO:0000256" key="5">
    <source>
        <dbReference type="SAM" id="Phobius"/>
    </source>
</evidence>
<dbReference type="Gene3D" id="1.10.3730.20">
    <property type="match status" value="1"/>
</dbReference>
<dbReference type="PANTHER" id="PTHR32322:SF9">
    <property type="entry name" value="AMINO-ACID METABOLITE EFFLUX PUMP-RELATED"/>
    <property type="match status" value="1"/>
</dbReference>
<evidence type="ECO:0000259" key="6">
    <source>
        <dbReference type="Pfam" id="PF00892"/>
    </source>
</evidence>
<dbReference type="InterPro" id="IPR050638">
    <property type="entry name" value="AA-Vitamin_Transporters"/>
</dbReference>
<keyword evidence="8" id="KW-1185">Reference proteome</keyword>
<feature type="transmembrane region" description="Helical" evidence="5">
    <location>
        <begin position="234"/>
        <end position="256"/>
    </location>
</feature>
<feature type="transmembrane region" description="Helical" evidence="5">
    <location>
        <begin position="290"/>
        <end position="308"/>
    </location>
</feature>
<feature type="transmembrane region" description="Helical" evidence="5">
    <location>
        <begin position="108"/>
        <end position="130"/>
    </location>
</feature>
<dbReference type="KEGG" id="hyj:FHG12_07580"/>
<dbReference type="InterPro" id="IPR037185">
    <property type="entry name" value="EmrE-like"/>
</dbReference>
<dbReference type="GO" id="GO:0016020">
    <property type="term" value="C:membrane"/>
    <property type="evidence" value="ECO:0007669"/>
    <property type="project" value="UniProtKB-SubCell"/>
</dbReference>
<evidence type="ECO:0000256" key="1">
    <source>
        <dbReference type="ARBA" id="ARBA00004141"/>
    </source>
</evidence>
<name>A0A5B7ZXS6_9BACT</name>
<feature type="domain" description="EamA" evidence="6">
    <location>
        <begin position="24"/>
        <end position="153"/>
    </location>
</feature>
<feature type="domain" description="EamA" evidence="6">
    <location>
        <begin position="173"/>
        <end position="309"/>
    </location>
</feature>
<feature type="transmembrane region" description="Helical" evidence="5">
    <location>
        <begin position="83"/>
        <end position="102"/>
    </location>
</feature>
<sequence length="312" mass="32910">MPSTTTAPASPTVTTPHGAPLTAWILLIILACIWGTSFILMKKGLEVFSPLELGATRVSVAALLLLPFALRHVRRVERSRFKYLLLSGVVGTFIPAFLFAYAETKLASGLAGVLNALTVVFTLLMGALFFGQRITPLRALGIGAGLLGTVVLMGLGGSGGEATPTGVGNAWYGLYIVLATLGYGLSVNVIKHHFQGMTSIAVTSLLLMLIGGPALIYLLGFTDFVHKLATVAGAWQAFGYIALLATMSTAVAMVLFNKLIRESTALFASSNTYLVPIVALGWGLLDGETINLMHCLGMVIILAGVFIINRAK</sequence>
<feature type="transmembrane region" description="Helical" evidence="5">
    <location>
        <begin position="202"/>
        <end position="222"/>
    </location>
</feature>
<dbReference type="InterPro" id="IPR000620">
    <property type="entry name" value="EamA_dom"/>
</dbReference>
<comment type="subcellular location">
    <subcellularLocation>
        <location evidence="1">Membrane</location>
        <topology evidence="1">Multi-pass membrane protein</topology>
    </subcellularLocation>
</comment>
<organism evidence="7 8">
    <name type="scientific">Hymenobacter jejuensis</name>
    <dbReference type="NCBI Taxonomy" id="2502781"/>
    <lineage>
        <taxon>Bacteria</taxon>
        <taxon>Pseudomonadati</taxon>
        <taxon>Bacteroidota</taxon>
        <taxon>Cytophagia</taxon>
        <taxon>Cytophagales</taxon>
        <taxon>Hymenobacteraceae</taxon>
        <taxon>Hymenobacter</taxon>
    </lineage>
</organism>
<accession>A0A5B7ZXS6</accession>
<evidence type="ECO:0000313" key="7">
    <source>
        <dbReference type="EMBL" id="QDA59981.1"/>
    </source>
</evidence>
<dbReference type="Proteomes" id="UP000305398">
    <property type="component" value="Chromosome"/>
</dbReference>
<gene>
    <name evidence="7" type="ORF">FHG12_07580</name>
</gene>
<feature type="transmembrane region" description="Helical" evidence="5">
    <location>
        <begin position="263"/>
        <end position="284"/>
    </location>
</feature>
<evidence type="ECO:0000256" key="2">
    <source>
        <dbReference type="ARBA" id="ARBA00022692"/>
    </source>
</evidence>
<dbReference type="AlphaFoldDB" id="A0A5B7ZXS6"/>
<keyword evidence="2 5" id="KW-0812">Transmembrane</keyword>
<dbReference type="PANTHER" id="PTHR32322">
    <property type="entry name" value="INNER MEMBRANE TRANSPORTER"/>
    <property type="match status" value="1"/>
</dbReference>
<feature type="transmembrane region" description="Helical" evidence="5">
    <location>
        <begin position="53"/>
        <end position="71"/>
    </location>
</feature>
<feature type="transmembrane region" description="Helical" evidence="5">
    <location>
        <begin position="170"/>
        <end position="190"/>
    </location>
</feature>
<dbReference type="EMBL" id="CP040896">
    <property type="protein sequence ID" value="QDA59981.1"/>
    <property type="molecule type" value="Genomic_DNA"/>
</dbReference>
<keyword evidence="4 5" id="KW-0472">Membrane</keyword>
<dbReference type="SUPFAM" id="SSF103481">
    <property type="entry name" value="Multidrug resistance efflux transporter EmrE"/>
    <property type="match status" value="2"/>
</dbReference>
<evidence type="ECO:0000256" key="4">
    <source>
        <dbReference type="ARBA" id="ARBA00023136"/>
    </source>
</evidence>
<reference evidence="7 8" key="1">
    <citation type="submission" date="2019-06" db="EMBL/GenBank/DDBJ databases">
        <authorList>
            <person name="Srinivasan S."/>
        </authorList>
    </citation>
    <scope>NUCLEOTIDE SEQUENCE [LARGE SCALE GENOMIC DNA]</scope>
    <source>
        <strain evidence="7 8">17J68-5</strain>
    </source>
</reference>
<keyword evidence="3 5" id="KW-1133">Transmembrane helix</keyword>
<evidence type="ECO:0000313" key="8">
    <source>
        <dbReference type="Proteomes" id="UP000305398"/>
    </source>
</evidence>
<feature type="transmembrane region" description="Helical" evidence="5">
    <location>
        <begin position="21"/>
        <end position="41"/>
    </location>
</feature>